<feature type="transmembrane region" description="Helical" evidence="1">
    <location>
        <begin position="169"/>
        <end position="192"/>
    </location>
</feature>
<evidence type="ECO:0000313" key="3">
    <source>
        <dbReference type="Proteomes" id="UP001177670"/>
    </source>
</evidence>
<keyword evidence="1" id="KW-0472">Membrane</keyword>
<dbReference type="EMBL" id="JAHYIQ010000044">
    <property type="protein sequence ID" value="KAK1118223.1"/>
    <property type="molecule type" value="Genomic_DNA"/>
</dbReference>
<dbReference type="Proteomes" id="UP001177670">
    <property type="component" value="Unassembled WGS sequence"/>
</dbReference>
<keyword evidence="1" id="KW-1133">Transmembrane helix</keyword>
<protein>
    <submittedName>
        <fullName evidence="2">Uncharacterized protein</fullName>
    </submittedName>
</protein>
<evidence type="ECO:0000256" key="1">
    <source>
        <dbReference type="SAM" id="Phobius"/>
    </source>
</evidence>
<accession>A0AA40FFS5</accession>
<keyword evidence="3" id="KW-1185">Reference proteome</keyword>
<sequence>MSAVKGVPAHALEKFPVSGSSFEAAWELLRERYKEEVEIRTGLLWRSIDLRDEVAFCILFIRSFTFYKLAMWSELLLSSHARLVFEETSVTGCSFSNWLFFKAFFGSSQLGCREIAPPTLCVLSLERGCNFSGDCFPNFWRRSGVFSGPCTLSSGVSQARRPKYRPFRILEFSTFADAILAVLLLLGADLLVLRTVRTRLGLCYSTACLA</sequence>
<reference evidence="2" key="1">
    <citation type="submission" date="2021-10" db="EMBL/GenBank/DDBJ databases">
        <title>Melipona bicolor Genome sequencing and assembly.</title>
        <authorList>
            <person name="Araujo N.S."/>
            <person name="Arias M.C."/>
        </authorList>
    </citation>
    <scope>NUCLEOTIDE SEQUENCE</scope>
    <source>
        <strain evidence="2">USP_2M_L1-L4_2017</strain>
        <tissue evidence="2">Whole body</tissue>
    </source>
</reference>
<dbReference type="AlphaFoldDB" id="A0AA40FFS5"/>
<keyword evidence="1" id="KW-0812">Transmembrane</keyword>
<comment type="caution">
    <text evidence="2">The sequence shown here is derived from an EMBL/GenBank/DDBJ whole genome shotgun (WGS) entry which is preliminary data.</text>
</comment>
<gene>
    <name evidence="2" type="ORF">K0M31_015268</name>
</gene>
<organism evidence="2 3">
    <name type="scientific">Melipona bicolor</name>
    <dbReference type="NCBI Taxonomy" id="60889"/>
    <lineage>
        <taxon>Eukaryota</taxon>
        <taxon>Metazoa</taxon>
        <taxon>Ecdysozoa</taxon>
        <taxon>Arthropoda</taxon>
        <taxon>Hexapoda</taxon>
        <taxon>Insecta</taxon>
        <taxon>Pterygota</taxon>
        <taxon>Neoptera</taxon>
        <taxon>Endopterygota</taxon>
        <taxon>Hymenoptera</taxon>
        <taxon>Apocrita</taxon>
        <taxon>Aculeata</taxon>
        <taxon>Apoidea</taxon>
        <taxon>Anthophila</taxon>
        <taxon>Apidae</taxon>
        <taxon>Melipona</taxon>
    </lineage>
</organism>
<proteinExistence type="predicted"/>
<name>A0AA40FFS5_9HYME</name>
<evidence type="ECO:0000313" key="2">
    <source>
        <dbReference type="EMBL" id="KAK1118223.1"/>
    </source>
</evidence>